<dbReference type="SMART" id="SM00066">
    <property type="entry name" value="GAL4"/>
    <property type="match status" value="1"/>
</dbReference>
<dbReference type="AlphaFoldDB" id="C5FQR8"/>
<evidence type="ECO:0000313" key="7">
    <source>
        <dbReference type="EMBL" id="EEQ32221.1"/>
    </source>
</evidence>
<name>C5FQR8_ARTOC</name>
<evidence type="ECO:0000259" key="6">
    <source>
        <dbReference type="PROSITE" id="PS50048"/>
    </source>
</evidence>
<keyword evidence="5" id="KW-0472">Membrane</keyword>
<reference evidence="8" key="1">
    <citation type="journal article" date="2012" name="MBio">
        <title>Comparative genome analysis of Trichophyton rubrum and related dermatophytes reveals candidate genes involved in infection.</title>
        <authorList>
            <person name="Martinez D.A."/>
            <person name="Oliver B.G."/>
            <person name="Graeser Y."/>
            <person name="Goldberg J.M."/>
            <person name="Li W."/>
            <person name="Martinez-Rossi N.M."/>
            <person name="Monod M."/>
            <person name="Shelest E."/>
            <person name="Barton R.C."/>
            <person name="Birch E."/>
            <person name="Brakhage A.A."/>
            <person name="Chen Z."/>
            <person name="Gurr S.J."/>
            <person name="Heiman D."/>
            <person name="Heitman J."/>
            <person name="Kosti I."/>
            <person name="Rossi A."/>
            <person name="Saif S."/>
            <person name="Samalova M."/>
            <person name="Saunders C.W."/>
            <person name="Shea T."/>
            <person name="Summerbell R.C."/>
            <person name="Xu J."/>
            <person name="Young S."/>
            <person name="Zeng Q."/>
            <person name="Birren B.W."/>
            <person name="Cuomo C.A."/>
            <person name="White T.C."/>
        </authorList>
    </citation>
    <scope>NUCLEOTIDE SEQUENCE [LARGE SCALE GENOMIC DNA]</scope>
    <source>
        <strain evidence="8">ATCC MYA-4605 / CBS 113480</strain>
    </source>
</reference>
<evidence type="ECO:0000256" key="2">
    <source>
        <dbReference type="ARBA" id="ARBA00023125"/>
    </source>
</evidence>
<keyword evidence="5" id="KW-1133">Transmembrane helix</keyword>
<dbReference type="InterPro" id="IPR053181">
    <property type="entry name" value="EcdB-like_regulator"/>
</dbReference>
<dbReference type="HOGENOM" id="CLU_004835_2_0_1"/>
<dbReference type="Proteomes" id="UP000002035">
    <property type="component" value="Unassembled WGS sequence"/>
</dbReference>
<dbReference type="Gene3D" id="4.10.240.10">
    <property type="entry name" value="Zn(2)-C6 fungal-type DNA-binding domain"/>
    <property type="match status" value="1"/>
</dbReference>
<dbReference type="PROSITE" id="PS00463">
    <property type="entry name" value="ZN2_CY6_FUNGAL_1"/>
    <property type="match status" value="1"/>
</dbReference>
<evidence type="ECO:0000313" key="8">
    <source>
        <dbReference type="Proteomes" id="UP000002035"/>
    </source>
</evidence>
<evidence type="ECO:0000256" key="3">
    <source>
        <dbReference type="ARBA" id="ARBA00023163"/>
    </source>
</evidence>
<proteinExistence type="predicted"/>
<gene>
    <name evidence="7" type="ORF">MCYG_05040</name>
</gene>
<dbReference type="OrthoDB" id="4685598at2759"/>
<feature type="transmembrane region" description="Helical" evidence="5">
    <location>
        <begin position="466"/>
        <end position="483"/>
    </location>
</feature>
<protein>
    <submittedName>
        <fullName evidence="7">Vegetative cell wall protein gp1</fullName>
    </submittedName>
</protein>
<keyword evidence="3" id="KW-0804">Transcription</keyword>
<dbReference type="InterPro" id="IPR036864">
    <property type="entry name" value="Zn2-C6_fun-type_DNA-bd_sf"/>
</dbReference>
<dbReference type="OMA" id="FQHACAQ"/>
<dbReference type="GO" id="GO:0000981">
    <property type="term" value="F:DNA-binding transcription factor activity, RNA polymerase II-specific"/>
    <property type="evidence" value="ECO:0007669"/>
    <property type="project" value="InterPro"/>
</dbReference>
<organism evidence="7 8">
    <name type="scientific">Arthroderma otae (strain ATCC MYA-4605 / CBS 113480)</name>
    <name type="common">Microsporum canis</name>
    <dbReference type="NCBI Taxonomy" id="554155"/>
    <lineage>
        <taxon>Eukaryota</taxon>
        <taxon>Fungi</taxon>
        <taxon>Dikarya</taxon>
        <taxon>Ascomycota</taxon>
        <taxon>Pezizomycotina</taxon>
        <taxon>Eurotiomycetes</taxon>
        <taxon>Eurotiomycetidae</taxon>
        <taxon>Onygenales</taxon>
        <taxon>Arthrodermataceae</taxon>
        <taxon>Microsporum</taxon>
    </lineage>
</organism>
<dbReference type="InterPro" id="IPR001138">
    <property type="entry name" value="Zn2Cys6_DnaBD"/>
</dbReference>
<dbReference type="PANTHER" id="PTHR47785:SF5">
    <property type="entry name" value="ZN(II)2CYS6 TRANSCRIPTION FACTOR (EUROFUNG)"/>
    <property type="match status" value="1"/>
</dbReference>
<keyword evidence="8" id="KW-1185">Reference proteome</keyword>
<dbReference type="Pfam" id="PF00172">
    <property type="entry name" value="Zn_clus"/>
    <property type="match status" value="1"/>
</dbReference>
<dbReference type="GO" id="GO:0003677">
    <property type="term" value="F:DNA binding"/>
    <property type="evidence" value="ECO:0007669"/>
    <property type="project" value="UniProtKB-KW"/>
</dbReference>
<dbReference type="STRING" id="554155.C5FQR8"/>
<accession>C5FQR8</accession>
<dbReference type="eggNOG" id="ENOG502QR47">
    <property type="taxonomic scope" value="Eukaryota"/>
</dbReference>
<keyword evidence="4" id="KW-0539">Nucleus</keyword>
<evidence type="ECO:0000256" key="5">
    <source>
        <dbReference type="SAM" id="Phobius"/>
    </source>
</evidence>
<dbReference type="GeneID" id="9226158"/>
<feature type="domain" description="Zn(2)-C6 fungal-type" evidence="6">
    <location>
        <begin position="19"/>
        <end position="48"/>
    </location>
</feature>
<dbReference type="PROSITE" id="PS50048">
    <property type="entry name" value="ZN2_CY6_FUNGAL_2"/>
    <property type="match status" value="1"/>
</dbReference>
<dbReference type="PANTHER" id="PTHR47785">
    <property type="entry name" value="ZN(II)2CYS6 TRANSCRIPTION FACTOR (EUROFUNG)-RELATED-RELATED"/>
    <property type="match status" value="1"/>
</dbReference>
<dbReference type="EMBL" id="DS995704">
    <property type="protein sequence ID" value="EEQ32221.1"/>
    <property type="molecule type" value="Genomic_DNA"/>
</dbReference>
<evidence type="ECO:0000256" key="1">
    <source>
        <dbReference type="ARBA" id="ARBA00023015"/>
    </source>
</evidence>
<keyword evidence="2" id="KW-0238">DNA-binding</keyword>
<keyword evidence="5" id="KW-0812">Transmembrane</keyword>
<dbReference type="VEuPathDB" id="FungiDB:MCYG_05040"/>
<dbReference type="CDD" id="cd12148">
    <property type="entry name" value="fungal_TF_MHR"/>
    <property type="match status" value="1"/>
</dbReference>
<sequence>MASESDERTKKRRRRATTACLACRARKTKCDNRRPCSYCAANGLACAYADDPAQAEPSHSQLLERINHAVTLLEEGRLGSGGDCREDTRSDFTADGFGQLEIPESAAATVACEAVLSWSSFAGLPAVRTVSSFLLQSSAGFDLPDPGSAAADVACARRGISEEETVPLCQRFLDSFYRRNPVLDPGELLACARRITEHGFGWDGSTCLVLLACALGSLPHAAHVPYSRRAADDLPASRAVSDAYYVAARKRLGTLDLSVLAVKCYCYAGIYEKAVFQPLRAWPLFQHACAQYQAYLWRRANFPSTSTSYTSCTDQTSTSTSYNEQASYTEQTSYTEQRLYWFCVKTECELRADLRLPRGGVVEFRYPGSFSGLSMPPADAQPDAPLVPEEQSSWFYYLAEISLRRIMNSVLEGFYCRQETWWNTANFALILAQFKSFSDQLDLWYLLFSSFTSLPLLLFLYFYSFYFHFFHFYFHFLLLLLLHRRQHIPPQLRFDDFETPDNEFALLLKGRYFTCREWIHRPFLHYVLHRPPDDPYRPQAVPIAQAALQACSALIVTCVHNHRHGATWSVVRRALTCAFLLLAAARQGFYAPLVDWTARVNNTIQYIAKWEREAVDLRWAKQVLEDILHDTLKSQPCI</sequence>
<evidence type="ECO:0000256" key="4">
    <source>
        <dbReference type="ARBA" id="ARBA00023242"/>
    </source>
</evidence>
<dbReference type="GO" id="GO:0008270">
    <property type="term" value="F:zinc ion binding"/>
    <property type="evidence" value="ECO:0007669"/>
    <property type="project" value="InterPro"/>
</dbReference>
<keyword evidence="1" id="KW-0805">Transcription regulation</keyword>
<dbReference type="RefSeq" id="XP_002847303.1">
    <property type="nucleotide sequence ID" value="XM_002847257.1"/>
</dbReference>
<dbReference type="SUPFAM" id="SSF57701">
    <property type="entry name" value="Zn2/Cys6 DNA-binding domain"/>
    <property type="match status" value="1"/>
</dbReference>
<dbReference type="CDD" id="cd00067">
    <property type="entry name" value="GAL4"/>
    <property type="match status" value="1"/>
</dbReference>